<organism evidence="9 10">
    <name type="scientific">Gonium pectorale</name>
    <name type="common">Green alga</name>
    <dbReference type="NCBI Taxonomy" id="33097"/>
    <lineage>
        <taxon>Eukaryota</taxon>
        <taxon>Viridiplantae</taxon>
        <taxon>Chlorophyta</taxon>
        <taxon>core chlorophytes</taxon>
        <taxon>Chlorophyceae</taxon>
        <taxon>CS clade</taxon>
        <taxon>Chlamydomonadales</taxon>
        <taxon>Volvocaceae</taxon>
        <taxon>Gonium</taxon>
    </lineage>
</organism>
<evidence type="ECO:0000313" key="10">
    <source>
        <dbReference type="Proteomes" id="UP000075714"/>
    </source>
</evidence>
<dbReference type="STRING" id="33097.A0A150GCV4"/>
<dbReference type="InterPro" id="IPR000504">
    <property type="entry name" value="RRM_dom"/>
</dbReference>
<keyword evidence="3 6" id="KW-0694">RNA-binding</keyword>
<keyword evidence="10" id="KW-1185">Reference proteome</keyword>
<keyword evidence="2" id="KW-0507">mRNA processing</keyword>
<evidence type="ECO:0000256" key="1">
    <source>
        <dbReference type="ARBA" id="ARBA00004123"/>
    </source>
</evidence>
<dbReference type="InterPro" id="IPR051847">
    <property type="entry name" value="RNA_proc/Spliceosome_comp"/>
</dbReference>
<dbReference type="Proteomes" id="UP000075714">
    <property type="component" value="Unassembled WGS sequence"/>
</dbReference>
<dbReference type="GO" id="GO:0071011">
    <property type="term" value="C:precatalytic spliceosome"/>
    <property type="evidence" value="ECO:0007669"/>
    <property type="project" value="TreeGrafter"/>
</dbReference>
<evidence type="ECO:0000256" key="4">
    <source>
        <dbReference type="ARBA" id="ARBA00023187"/>
    </source>
</evidence>
<keyword evidence="5" id="KW-0539">Nucleus</keyword>
<dbReference type="GO" id="GO:0005686">
    <property type="term" value="C:U2 snRNP"/>
    <property type="evidence" value="ECO:0007669"/>
    <property type="project" value="TreeGrafter"/>
</dbReference>
<evidence type="ECO:0000256" key="7">
    <source>
        <dbReference type="SAM" id="MobiDB-lite"/>
    </source>
</evidence>
<protein>
    <recommendedName>
        <fullName evidence="8">RRM domain-containing protein</fullName>
    </recommendedName>
</protein>
<name>A0A150GCV4_GONPE</name>
<dbReference type="GO" id="GO:0000398">
    <property type="term" value="P:mRNA splicing, via spliceosome"/>
    <property type="evidence" value="ECO:0007669"/>
    <property type="project" value="TreeGrafter"/>
</dbReference>
<dbReference type="AlphaFoldDB" id="A0A150GCV4"/>
<sequence length="128" mass="14756">MAAAAQRARNQRLPPEVNRALFVRNLPFNISSEEMYDIFGKYGPVRQIRIGTTKETRGTAYVVYEDIYDAKNACDHLSGFNVANRYLIVLYFNPVRHSKKVSTKEQEEQLRKMQDKYGVDGQQHAKGK</sequence>
<comment type="subcellular location">
    <subcellularLocation>
        <location evidence="1">Nucleus</location>
    </subcellularLocation>
</comment>
<dbReference type="EMBL" id="LSYV01000034">
    <property type="protein sequence ID" value="KXZ47681.1"/>
    <property type="molecule type" value="Genomic_DNA"/>
</dbReference>
<evidence type="ECO:0000256" key="2">
    <source>
        <dbReference type="ARBA" id="ARBA00022664"/>
    </source>
</evidence>
<evidence type="ECO:0000256" key="3">
    <source>
        <dbReference type="ARBA" id="ARBA00022884"/>
    </source>
</evidence>
<comment type="caution">
    <text evidence="9">The sequence shown here is derived from an EMBL/GenBank/DDBJ whole genome shotgun (WGS) entry which is preliminary data.</text>
</comment>
<gene>
    <name evidence="9" type="ORF">GPECTOR_33g563</name>
</gene>
<dbReference type="PANTHER" id="PTHR45880:SF1">
    <property type="entry name" value="RNA-BINDING MOTIF PROTEIN, X-LINKED 2"/>
    <property type="match status" value="1"/>
</dbReference>
<dbReference type="SMART" id="SM00360">
    <property type="entry name" value="RRM"/>
    <property type="match status" value="1"/>
</dbReference>
<accession>A0A150GCV4</accession>
<evidence type="ECO:0000256" key="5">
    <source>
        <dbReference type="ARBA" id="ARBA00023242"/>
    </source>
</evidence>
<dbReference type="OrthoDB" id="275748at2759"/>
<dbReference type="FunFam" id="3.30.70.330:FF:000253">
    <property type="entry name" value="splicing factor 3B subunit 6-like protein"/>
    <property type="match status" value="1"/>
</dbReference>
<dbReference type="CDD" id="cd12241">
    <property type="entry name" value="RRM_SF3B14"/>
    <property type="match status" value="1"/>
</dbReference>
<proteinExistence type="predicted"/>
<dbReference type="SUPFAM" id="SSF54928">
    <property type="entry name" value="RNA-binding domain, RBD"/>
    <property type="match status" value="1"/>
</dbReference>
<reference evidence="10" key="1">
    <citation type="journal article" date="2016" name="Nat. Commun.">
        <title>The Gonium pectorale genome demonstrates co-option of cell cycle regulation during the evolution of multicellularity.</title>
        <authorList>
            <person name="Hanschen E.R."/>
            <person name="Marriage T.N."/>
            <person name="Ferris P.J."/>
            <person name="Hamaji T."/>
            <person name="Toyoda A."/>
            <person name="Fujiyama A."/>
            <person name="Neme R."/>
            <person name="Noguchi H."/>
            <person name="Minakuchi Y."/>
            <person name="Suzuki M."/>
            <person name="Kawai-Toyooka H."/>
            <person name="Smith D.R."/>
            <person name="Sparks H."/>
            <person name="Anderson J."/>
            <person name="Bakaric R."/>
            <person name="Luria V."/>
            <person name="Karger A."/>
            <person name="Kirschner M.W."/>
            <person name="Durand P.M."/>
            <person name="Michod R.E."/>
            <person name="Nozaki H."/>
            <person name="Olson B.J."/>
        </authorList>
    </citation>
    <scope>NUCLEOTIDE SEQUENCE [LARGE SCALE GENOMIC DNA]</scope>
    <source>
        <strain evidence="10">NIES-2863</strain>
    </source>
</reference>
<dbReference type="PROSITE" id="PS50102">
    <property type="entry name" value="RRM"/>
    <property type="match status" value="1"/>
</dbReference>
<evidence type="ECO:0000313" key="9">
    <source>
        <dbReference type="EMBL" id="KXZ47681.1"/>
    </source>
</evidence>
<feature type="domain" description="RRM" evidence="8">
    <location>
        <begin position="19"/>
        <end position="94"/>
    </location>
</feature>
<dbReference type="PANTHER" id="PTHR45880">
    <property type="entry name" value="RNA-BINDING MOTIF PROTEIN, X-LINKED 2"/>
    <property type="match status" value="1"/>
</dbReference>
<dbReference type="Gene3D" id="3.30.70.330">
    <property type="match status" value="1"/>
</dbReference>
<dbReference type="InterPro" id="IPR034150">
    <property type="entry name" value="SF3B6_RRM"/>
</dbReference>
<evidence type="ECO:0000256" key="6">
    <source>
        <dbReference type="PROSITE-ProRule" id="PRU00176"/>
    </source>
</evidence>
<feature type="region of interest" description="Disordered" evidence="7">
    <location>
        <begin position="98"/>
        <end position="128"/>
    </location>
</feature>
<dbReference type="InterPro" id="IPR035979">
    <property type="entry name" value="RBD_domain_sf"/>
</dbReference>
<dbReference type="GO" id="GO:0071013">
    <property type="term" value="C:catalytic step 2 spliceosome"/>
    <property type="evidence" value="ECO:0007669"/>
    <property type="project" value="TreeGrafter"/>
</dbReference>
<dbReference type="InterPro" id="IPR012677">
    <property type="entry name" value="Nucleotide-bd_a/b_plait_sf"/>
</dbReference>
<keyword evidence="4" id="KW-0508">mRNA splicing</keyword>
<dbReference type="GO" id="GO:0003723">
    <property type="term" value="F:RNA binding"/>
    <property type="evidence" value="ECO:0007669"/>
    <property type="project" value="UniProtKB-UniRule"/>
</dbReference>
<dbReference type="Pfam" id="PF00076">
    <property type="entry name" value="RRM_1"/>
    <property type="match status" value="1"/>
</dbReference>
<feature type="compositionally biased region" description="Basic and acidic residues" evidence="7">
    <location>
        <begin position="102"/>
        <end position="118"/>
    </location>
</feature>
<evidence type="ECO:0000259" key="8">
    <source>
        <dbReference type="PROSITE" id="PS50102"/>
    </source>
</evidence>